<keyword evidence="3" id="KW-1185">Reference proteome</keyword>
<evidence type="ECO:0000313" key="2">
    <source>
        <dbReference type="EMBL" id="SFL90799.1"/>
    </source>
</evidence>
<name>A0A1I4LIP6_9BURK</name>
<reference evidence="2 3" key="1">
    <citation type="submission" date="2016-10" db="EMBL/GenBank/DDBJ databases">
        <authorList>
            <person name="de Groot N.N."/>
        </authorList>
    </citation>
    <scope>NUCLEOTIDE SEQUENCE [LARGE SCALE GENOMIC DNA]</scope>
    <source>
        <strain evidence="2 3">ATCC 43154</strain>
    </source>
</reference>
<sequence length="220" mass="24212">MARHATTNPRSSVPGTTVNVVKRPSAWRRRSNSKPGHSVDPASKTTGSAALTAPVCWYTVSRICPTAEISSRLSIGWRGGNSSPAAPPSRQAAGQHQPGHKTDATMTQTHTAVCDRRRRAEGRTTTDTAIDMTERQWVMQKGKKLEAPAAKAGQFRCPRTRAPNQRSPCSTRAGAKKFKLFRTRGYRWCRRSRTSSSPHTRSSSAAPRWRRSPDRRPGPG</sequence>
<proteinExistence type="predicted"/>
<feature type="compositionally biased region" description="Low complexity" evidence="1">
    <location>
        <begin position="82"/>
        <end position="93"/>
    </location>
</feature>
<evidence type="ECO:0000313" key="3">
    <source>
        <dbReference type="Proteomes" id="UP000199470"/>
    </source>
</evidence>
<feature type="region of interest" description="Disordered" evidence="1">
    <location>
        <begin position="1"/>
        <end position="46"/>
    </location>
</feature>
<protein>
    <submittedName>
        <fullName evidence="2">Uncharacterized protein</fullName>
    </submittedName>
</protein>
<dbReference type="AlphaFoldDB" id="A0A1I4LIP6"/>
<feature type="region of interest" description="Disordered" evidence="1">
    <location>
        <begin position="147"/>
        <end position="220"/>
    </location>
</feature>
<feature type="region of interest" description="Disordered" evidence="1">
    <location>
        <begin position="78"/>
        <end position="110"/>
    </location>
</feature>
<accession>A0A1I4LIP6</accession>
<gene>
    <name evidence="2" type="ORF">SAMN02982985_01979</name>
</gene>
<feature type="compositionally biased region" description="Polar residues" evidence="1">
    <location>
        <begin position="1"/>
        <end position="19"/>
    </location>
</feature>
<feature type="compositionally biased region" description="Basic residues" evidence="1">
    <location>
        <begin position="174"/>
        <end position="193"/>
    </location>
</feature>
<feature type="compositionally biased region" description="Low complexity" evidence="1">
    <location>
        <begin position="194"/>
        <end position="207"/>
    </location>
</feature>
<feature type="compositionally biased region" description="Basic and acidic residues" evidence="1">
    <location>
        <begin position="211"/>
        <end position="220"/>
    </location>
</feature>
<organism evidence="2 3">
    <name type="scientific">Rugamonas rubra</name>
    <dbReference type="NCBI Taxonomy" id="758825"/>
    <lineage>
        <taxon>Bacteria</taxon>
        <taxon>Pseudomonadati</taxon>
        <taxon>Pseudomonadota</taxon>
        <taxon>Betaproteobacteria</taxon>
        <taxon>Burkholderiales</taxon>
        <taxon>Oxalobacteraceae</taxon>
        <taxon>Telluria group</taxon>
        <taxon>Rugamonas</taxon>
    </lineage>
</organism>
<dbReference type="EMBL" id="FOTW01000009">
    <property type="protein sequence ID" value="SFL90799.1"/>
    <property type="molecule type" value="Genomic_DNA"/>
</dbReference>
<evidence type="ECO:0000256" key="1">
    <source>
        <dbReference type="SAM" id="MobiDB-lite"/>
    </source>
</evidence>
<dbReference type="Proteomes" id="UP000199470">
    <property type="component" value="Unassembled WGS sequence"/>
</dbReference>